<sequence length="84" mass="9384">MMSTMLLIILLLVPLASLEQNLDGSTQKDRDLNAVSSHFIRLLRGTTKRSCDSDRRCGYECCKSSNCLCYPGMWTDNPSCSTNC</sequence>
<feature type="signal peptide" evidence="1">
    <location>
        <begin position="1"/>
        <end position="18"/>
    </location>
</feature>
<reference evidence="2" key="1">
    <citation type="journal article" date="2015" name="Mar. Biotechnol.">
        <title>High conopeptide diversity in Conus tribblei revealed through analysis of venom duct transcriptome using two high-throughput sequencing platforms.</title>
        <authorList>
            <person name="Barghi N."/>
            <person name="Concepcion G.P."/>
            <person name="Olivera B.M."/>
            <person name="Lluisma A.O."/>
        </authorList>
    </citation>
    <scope>NUCLEOTIDE SEQUENCE</scope>
    <source>
        <tissue evidence="2">Venom duct</tissue>
    </source>
</reference>
<dbReference type="EMBL" id="GCJM01000116">
    <property type="protein sequence ID" value="JAG92762.1"/>
    <property type="molecule type" value="Transcribed_RNA"/>
</dbReference>
<proteinExistence type="predicted"/>
<dbReference type="AlphaFoldDB" id="A0A0C9SEK7"/>
<organism evidence="2">
    <name type="scientific">Conus tribblei</name>
    <name type="common">Tribble's cone</name>
    <name type="synonym">Splinoconus tribblei</name>
    <dbReference type="NCBI Taxonomy" id="101761"/>
    <lineage>
        <taxon>Eukaryota</taxon>
        <taxon>Metazoa</taxon>
        <taxon>Spiralia</taxon>
        <taxon>Lophotrochozoa</taxon>
        <taxon>Mollusca</taxon>
        <taxon>Gastropoda</taxon>
        <taxon>Caenogastropoda</taxon>
        <taxon>Neogastropoda</taxon>
        <taxon>Conoidea</taxon>
        <taxon>Conidae</taxon>
        <taxon>Conus</taxon>
        <taxon>Splinoconus</taxon>
    </lineage>
</organism>
<evidence type="ECO:0000313" key="2">
    <source>
        <dbReference type="EMBL" id="JAG92762.1"/>
    </source>
</evidence>
<name>A0A0C9SEK7_CONTD</name>
<evidence type="ECO:0000313" key="3">
    <source>
        <dbReference type="EMBL" id="JAI17899.1"/>
    </source>
</evidence>
<protein>
    <submittedName>
        <fullName evidence="2">Ctr_13_TN conopeptide</fullName>
    </submittedName>
    <submittedName>
        <fullName evidence="3">Ctr_NL_1 conopeptide</fullName>
    </submittedName>
</protein>
<keyword evidence="1" id="KW-0732">Signal</keyword>
<accession>A0A0C9SEK7</accession>
<reference evidence="3" key="2">
    <citation type="submission" date="2015-04" db="EMBL/GenBank/DDBJ databases">
        <authorList>
            <person name="Syromyatnikov M.Y."/>
            <person name="Popov V.N."/>
        </authorList>
    </citation>
    <scope>NUCLEOTIDE SEQUENCE</scope>
    <source>
        <tissue evidence="3">Venom duct</tissue>
    </source>
</reference>
<evidence type="ECO:0000256" key="1">
    <source>
        <dbReference type="SAM" id="SignalP"/>
    </source>
</evidence>
<dbReference type="EMBL" id="GCVM01000090">
    <property type="protein sequence ID" value="JAI17899.1"/>
    <property type="molecule type" value="Transcribed_RNA"/>
</dbReference>
<feature type="chain" id="PRO_5014019764" evidence="1">
    <location>
        <begin position="19"/>
        <end position="84"/>
    </location>
</feature>